<reference evidence="1 2" key="1">
    <citation type="submission" date="2022-05" db="EMBL/GenBank/DDBJ databases">
        <authorList>
            <person name="Friedrich I."/>
            <person name="Poehlein A."/>
            <person name="Schneider D."/>
            <person name="Hertel R."/>
            <person name="Daniel R."/>
        </authorList>
    </citation>
    <scope>NUCLEOTIDE SEQUENCE [LARGE SCALE GENOMIC DNA]</scope>
</reference>
<name>A0A9E7MQI2_9CAUD</name>
<proteinExistence type="predicted"/>
<sequence>MPTEPYWTRDGDPYYLTPALRPAPDDFFKRLMAASDKKDRPCPAST</sequence>
<protein>
    <submittedName>
        <fullName evidence="1">Uncharacterized protein</fullName>
    </submittedName>
</protein>
<evidence type="ECO:0000313" key="2">
    <source>
        <dbReference type="Proteomes" id="UP001057221"/>
    </source>
</evidence>
<gene>
    <name evidence="1" type="ORF">DOMOVOI_00890</name>
</gene>
<keyword evidence="2" id="KW-1185">Reference proteome</keyword>
<evidence type="ECO:0000313" key="1">
    <source>
        <dbReference type="EMBL" id="USN14564.1"/>
    </source>
</evidence>
<dbReference type="Proteomes" id="UP001057221">
    <property type="component" value="Segment"/>
</dbReference>
<dbReference type="EMBL" id="ON529855">
    <property type="protein sequence ID" value="USN14564.1"/>
    <property type="molecule type" value="Genomic_DNA"/>
</dbReference>
<organism evidence="1 2">
    <name type="scientific">Brevundimonas phage vB_BpoS-Domovoi</name>
    <dbReference type="NCBI Taxonomy" id="2948598"/>
    <lineage>
        <taxon>Viruses</taxon>
        <taxon>Duplodnaviria</taxon>
        <taxon>Heunggongvirae</taxon>
        <taxon>Uroviricota</taxon>
        <taxon>Caudoviricetes</taxon>
        <taxon>Jeanschmidtviridae</taxon>
        <taxon>Marchewkavirus</taxon>
        <taxon>Marchewkavirus domovoi</taxon>
    </lineage>
</organism>
<accession>A0A9E7MQI2</accession>